<dbReference type="OMA" id="RWIVWFD"/>
<dbReference type="Gene3D" id="3.15.10.30">
    <property type="entry name" value="Haemolymph juvenile hormone binding protein"/>
    <property type="match status" value="1"/>
</dbReference>
<dbReference type="Pfam" id="PF06585">
    <property type="entry name" value="JHBP"/>
    <property type="match status" value="1"/>
</dbReference>
<dbReference type="InterPro" id="IPR038606">
    <property type="entry name" value="To_sf"/>
</dbReference>
<dbReference type="SMART" id="SM00700">
    <property type="entry name" value="JHBP"/>
    <property type="match status" value="1"/>
</dbReference>
<evidence type="ECO:0000256" key="4">
    <source>
        <dbReference type="SAM" id="SignalP"/>
    </source>
</evidence>
<dbReference type="Proteomes" id="UP000504633">
    <property type="component" value="Unplaced"/>
</dbReference>
<dbReference type="PANTHER" id="PTHR11008:SF32">
    <property type="entry name" value="CIRCADIAN CLOCK-CONTROLLED PROTEIN DAYWAKE-RELATED"/>
    <property type="match status" value="1"/>
</dbReference>
<dbReference type="KEGG" id="dhe:111596432"/>
<comment type="similarity">
    <text evidence="3">Belongs to the TO family.</text>
</comment>
<accession>A0A6J1LRR4</accession>
<dbReference type="OrthoDB" id="8190514at2759"/>
<dbReference type="PANTHER" id="PTHR11008">
    <property type="entry name" value="PROTEIN TAKEOUT-LIKE PROTEIN"/>
    <property type="match status" value="1"/>
</dbReference>
<dbReference type="RefSeq" id="XP_023166414.2">
    <property type="nucleotide sequence ID" value="XM_023310646.2"/>
</dbReference>
<gene>
    <name evidence="6" type="primary">LOC111596432</name>
</gene>
<proteinExistence type="inferred from homology"/>
<keyword evidence="2" id="KW-0090">Biological rhythms</keyword>
<keyword evidence="1 4" id="KW-0732">Signal</keyword>
<evidence type="ECO:0000313" key="5">
    <source>
        <dbReference type="Proteomes" id="UP000504633"/>
    </source>
</evidence>
<evidence type="ECO:0000256" key="1">
    <source>
        <dbReference type="ARBA" id="ARBA00022729"/>
    </source>
</evidence>
<dbReference type="AlphaFoldDB" id="A0A6J1LRR4"/>
<evidence type="ECO:0000313" key="6">
    <source>
        <dbReference type="RefSeq" id="XP_023166414.2"/>
    </source>
</evidence>
<feature type="chain" id="PRO_5026901811" evidence="4">
    <location>
        <begin position="21"/>
        <end position="253"/>
    </location>
</feature>
<evidence type="ECO:0000256" key="2">
    <source>
        <dbReference type="ARBA" id="ARBA00023108"/>
    </source>
</evidence>
<dbReference type="InterPro" id="IPR010562">
    <property type="entry name" value="Haemolymph_juvenile_hormone-bd"/>
</dbReference>
<keyword evidence="5" id="KW-1185">Reference proteome</keyword>
<dbReference type="FunFam" id="3.15.10.30:FF:000001">
    <property type="entry name" value="Takeout-like protein 1"/>
    <property type="match status" value="1"/>
</dbReference>
<reference evidence="6" key="1">
    <citation type="submission" date="2025-08" db="UniProtKB">
        <authorList>
            <consortium name="RefSeq"/>
        </authorList>
    </citation>
    <scope>IDENTIFICATION</scope>
    <source>
        <strain evidence="6">15085-1641.00</strain>
        <tissue evidence="6">Whole body</tissue>
    </source>
</reference>
<dbReference type="GO" id="GO:0007623">
    <property type="term" value="P:circadian rhythm"/>
    <property type="evidence" value="ECO:0007669"/>
    <property type="project" value="UniProtKB-ARBA"/>
</dbReference>
<organism evidence="5 6">
    <name type="scientific">Drosophila hydei</name>
    <name type="common">Fruit fly</name>
    <dbReference type="NCBI Taxonomy" id="7224"/>
    <lineage>
        <taxon>Eukaryota</taxon>
        <taxon>Metazoa</taxon>
        <taxon>Ecdysozoa</taxon>
        <taxon>Arthropoda</taxon>
        <taxon>Hexapoda</taxon>
        <taxon>Insecta</taxon>
        <taxon>Pterygota</taxon>
        <taxon>Neoptera</taxon>
        <taxon>Endopterygota</taxon>
        <taxon>Diptera</taxon>
        <taxon>Brachycera</taxon>
        <taxon>Muscomorpha</taxon>
        <taxon>Ephydroidea</taxon>
        <taxon>Drosophilidae</taxon>
        <taxon>Drosophila</taxon>
    </lineage>
</organism>
<dbReference type="GeneID" id="111596432"/>
<dbReference type="GO" id="GO:0005615">
    <property type="term" value="C:extracellular space"/>
    <property type="evidence" value="ECO:0007669"/>
    <property type="project" value="TreeGrafter"/>
</dbReference>
<feature type="signal peptide" evidence="4">
    <location>
        <begin position="1"/>
        <end position="20"/>
    </location>
</feature>
<sequence>MYTFSLLSFVLLMLYKASVGNELPCDIKKCHFGDSVCLMNTINDLIGHYPNGISEIGLAPLDVTRLQDISIVDGSKSDPVWLSFHIKNLKNKGFNNATITRVKGFNKDPSKSSMIIKAHIPRLIHKGIYNMQSRVLLFVANATGNFRSEFLNFRLKMRIKGIQEYRNNKRYLRIYELKPKVELQRWVTWLDSLYKENTDLTIALNNIINENWLEFWQDLEPGMLKTFELCLMSILKKVFDNVAYDDLFLPDEA</sequence>
<protein>
    <submittedName>
        <fullName evidence="6">Circadian clock-controlled protein</fullName>
    </submittedName>
</protein>
<evidence type="ECO:0000256" key="3">
    <source>
        <dbReference type="ARBA" id="ARBA00060902"/>
    </source>
</evidence>
<name>A0A6J1LRR4_DROHY</name>